<dbReference type="Proteomes" id="UP001454036">
    <property type="component" value="Unassembled WGS sequence"/>
</dbReference>
<dbReference type="EMBL" id="BAABME010001014">
    <property type="protein sequence ID" value="GAA0147006.1"/>
    <property type="molecule type" value="Genomic_DNA"/>
</dbReference>
<accession>A0AAV3P8G8</accession>
<reference evidence="1 2" key="1">
    <citation type="submission" date="2024-01" db="EMBL/GenBank/DDBJ databases">
        <title>The complete chloroplast genome sequence of Lithospermum erythrorhizon: insights into the phylogenetic relationship among Boraginaceae species and the maternal lineages of purple gromwells.</title>
        <authorList>
            <person name="Okada T."/>
            <person name="Watanabe K."/>
        </authorList>
    </citation>
    <scope>NUCLEOTIDE SEQUENCE [LARGE SCALE GENOMIC DNA]</scope>
</reference>
<proteinExistence type="predicted"/>
<comment type="caution">
    <text evidence="1">The sequence shown here is derived from an EMBL/GenBank/DDBJ whole genome shotgun (WGS) entry which is preliminary data.</text>
</comment>
<dbReference type="AlphaFoldDB" id="A0AAV3P8G8"/>
<evidence type="ECO:0000313" key="1">
    <source>
        <dbReference type="EMBL" id="GAA0147006.1"/>
    </source>
</evidence>
<name>A0AAV3P8G8_LITER</name>
<evidence type="ECO:0000313" key="2">
    <source>
        <dbReference type="Proteomes" id="UP001454036"/>
    </source>
</evidence>
<gene>
    <name evidence="1" type="ORF">LIER_06813</name>
</gene>
<keyword evidence="2" id="KW-1185">Reference proteome</keyword>
<sequence length="172" mass="20014">MGKFAIRQQQSIGRRTPAFYKSLYQRIRILIDIQGSSHRLIYASSRKFGRTTTQNIFSPLPVVRGILKQPMKRNRRMLQPPLGRNIFPQHSVDLWRLVPCMTRTSQNVSTRGCPKSLIHTATSTIPIKRLPRRARTFEWRRMCNQNGTFILFMIMNAKVKVGMFPLSKKKSP</sequence>
<protein>
    <submittedName>
        <fullName evidence="1">Uncharacterized protein</fullName>
    </submittedName>
</protein>
<organism evidence="1 2">
    <name type="scientific">Lithospermum erythrorhizon</name>
    <name type="common">Purple gromwell</name>
    <name type="synonym">Lithospermum officinale var. erythrorhizon</name>
    <dbReference type="NCBI Taxonomy" id="34254"/>
    <lineage>
        <taxon>Eukaryota</taxon>
        <taxon>Viridiplantae</taxon>
        <taxon>Streptophyta</taxon>
        <taxon>Embryophyta</taxon>
        <taxon>Tracheophyta</taxon>
        <taxon>Spermatophyta</taxon>
        <taxon>Magnoliopsida</taxon>
        <taxon>eudicotyledons</taxon>
        <taxon>Gunneridae</taxon>
        <taxon>Pentapetalae</taxon>
        <taxon>asterids</taxon>
        <taxon>lamiids</taxon>
        <taxon>Boraginales</taxon>
        <taxon>Boraginaceae</taxon>
        <taxon>Boraginoideae</taxon>
        <taxon>Lithospermeae</taxon>
        <taxon>Lithospermum</taxon>
    </lineage>
</organism>